<dbReference type="RefSeq" id="WP_188228977.1">
    <property type="nucleotide sequence ID" value="NZ_JACVXB010000001.1"/>
</dbReference>
<evidence type="ECO:0000256" key="3">
    <source>
        <dbReference type="ARBA" id="ARBA00022737"/>
    </source>
</evidence>
<sequence>MFLRFYLKWFYIYLLKIKIAHKKKTIFGRNSEIDKRAFFEGRNLLSKNSRFISSYLGFASYIGENSSFKSTKIGRYCSIGSNVKCVIGKHPTSNFVSTHPAFFSLRKQLGFTYVKEQLFDEFEKPLDENGKYLILIGNDVWIGDGVSIMEGVTIGDGAIIASNALVVKDVEPYAIVTGVPARILKFRFESSDIEFLINFKWWNKGEEWIKKYSRYFNDIKILKLKVQ</sequence>
<evidence type="ECO:0000256" key="4">
    <source>
        <dbReference type="ARBA" id="ARBA00023315"/>
    </source>
</evidence>
<dbReference type="InterPro" id="IPR050179">
    <property type="entry name" value="Trans_hexapeptide_repeat"/>
</dbReference>
<accession>A0A8J6UF22</accession>
<keyword evidence="4" id="KW-0012">Acyltransferase</keyword>
<comment type="similarity">
    <text evidence="1">Belongs to the transferase hexapeptide repeat family.</text>
</comment>
<dbReference type="GO" id="GO:0016746">
    <property type="term" value="F:acyltransferase activity"/>
    <property type="evidence" value="ECO:0007669"/>
    <property type="project" value="UniProtKB-KW"/>
</dbReference>
<dbReference type="InterPro" id="IPR011004">
    <property type="entry name" value="Trimer_LpxA-like_sf"/>
</dbReference>
<dbReference type="EMBL" id="JACVXB010000001">
    <property type="protein sequence ID" value="MBD0831211.1"/>
    <property type="molecule type" value="Genomic_DNA"/>
</dbReference>
<evidence type="ECO:0000313" key="6">
    <source>
        <dbReference type="Proteomes" id="UP000600588"/>
    </source>
</evidence>
<reference evidence="5 6" key="1">
    <citation type="submission" date="2020-09" db="EMBL/GenBank/DDBJ databases">
        <title>TT11 complete genome.</title>
        <authorList>
            <person name="Wu Z."/>
        </authorList>
    </citation>
    <scope>NUCLEOTIDE SEQUENCE [LARGE SCALE GENOMIC DNA]</scope>
    <source>
        <strain evidence="5 6">TT11</strain>
    </source>
</reference>
<gene>
    <name evidence="5" type="ORF">ICJ83_03605</name>
</gene>
<dbReference type="SUPFAM" id="SSF51161">
    <property type="entry name" value="Trimeric LpxA-like enzymes"/>
    <property type="match status" value="1"/>
</dbReference>
<evidence type="ECO:0000313" key="5">
    <source>
        <dbReference type="EMBL" id="MBD0831211.1"/>
    </source>
</evidence>
<dbReference type="PROSITE" id="PS00101">
    <property type="entry name" value="HEXAPEP_TRANSFERASES"/>
    <property type="match status" value="1"/>
</dbReference>
<evidence type="ECO:0000256" key="1">
    <source>
        <dbReference type="ARBA" id="ARBA00007274"/>
    </source>
</evidence>
<organism evidence="5 6">
    <name type="scientific">Aestuariibaculum sediminum</name>
    <dbReference type="NCBI Taxonomy" id="2770637"/>
    <lineage>
        <taxon>Bacteria</taxon>
        <taxon>Pseudomonadati</taxon>
        <taxon>Bacteroidota</taxon>
        <taxon>Flavobacteriia</taxon>
        <taxon>Flavobacteriales</taxon>
        <taxon>Flavobacteriaceae</taxon>
    </lineage>
</organism>
<dbReference type="InterPro" id="IPR001451">
    <property type="entry name" value="Hexapep"/>
</dbReference>
<keyword evidence="2" id="KW-0808">Transferase</keyword>
<keyword evidence="6" id="KW-1185">Reference proteome</keyword>
<proteinExistence type="inferred from homology"/>
<dbReference type="Proteomes" id="UP000600588">
    <property type="component" value="Unassembled WGS sequence"/>
</dbReference>
<dbReference type="PANTHER" id="PTHR43300">
    <property type="entry name" value="ACETYLTRANSFERASE"/>
    <property type="match status" value="1"/>
</dbReference>
<comment type="caution">
    <text evidence="5">The sequence shown here is derived from an EMBL/GenBank/DDBJ whole genome shotgun (WGS) entry which is preliminary data.</text>
</comment>
<evidence type="ECO:0000256" key="2">
    <source>
        <dbReference type="ARBA" id="ARBA00022679"/>
    </source>
</evidence>
<dbReference type="AlphaFoldDB" id="A0A8J6UF22"/>
<dbReference type="CDD" id="cd03349">
    <property type="entry name" value="LbH_XAT"/>
    <property type="match status" value="1"/>
</dbReference>
<dbReference type="InterPro" id="IPR018357">
    <property type="entry name" value="Hexapep_transf_CS"/>
</dbReference>
<protein>
    <submittedName>
        <fullName evidence="5">CatB-related O-acetyltransferase</fullName>
    </submittedName>
</protein>
<name>A0A8J6UF22_9FLAO</name>
<keyword evidence="3" id="KW-0677">Repeat</keyword>
<dbReference type="Pfam" id="PF00132">
    <property type="entry name" value="Hexapep"/>
    <property type="match status" value="1"/>
</dbReference>
<dbReference type="Gene3D" id="2.160.10.10">
    <property type="entry name" value="Hexapeptide repeat proteins"/>
    <property type="match status" value="1"/>
</dbReference>
<dbReference type="PANTHER" id="PTHR43300:SF11">
    <property type="entry name" value="ACETYLTRANSFERASE RV3034C-RELATED"/>
    <property type="match status" value="1"/>
</dbReference>